<dbReference type="InterPro" id="IPR015943">
    <property type="entry name" value="WD40/YVTN_repeat-like_dom_sf"/>
</dbReference>
<evidence type="ECO:0000256" key="2">
    <source>
        <dbReference type="SAM" id="Coils"/>
    </source>
</evidence>
<organism evidence="5 6">
    <name type="scientific">Thermalbibacter longus</name>
    <dbReference type="NCBI Taxonomy" id="2951981"/>
    <lineage>
        <taxon>Bacteria</taxon>
        <taxon>Pseudomonadati</taxon>
        <taxon>Thermomicrobiota</taxon>
        <taxon>Thermomicrobia</taxon>
        <taxon>Thermomicrobiales</taxon>
        <taxon>Thermomicrobiaceae</taxon>
        <taxon>Thermalbibacter</taxon>
    </lineage>
</organism>
<keyword evidence="1" id="KW-0677">Repeat</keyword>
<name>A0AA42BB24_9BACT</name>
<feature type="coiled-coil region" evidence="2">
    <location>
        <begin position="928"/>
        <end position="971"/>
    </location>
</feature>
<dbReference type="Gene3D" id="2.130.10.10">
    <property type="entry name" value="YVTN repeat-like/Quinoprotein amine dehydrogenase"/>
    <property type="match status" value="4"/>
</dbReference>
<protein>
    <submittedName>
        <fullName evidence="5">Glycosyl hydrolase</fullName>
    </submittedName>
</protein>
<dbReference type="PANTHER" id="PTHR43739">
    <property type="entry name" value="XYLOGLUCANASE (EUROFUNG)"/>
    <property type="match status" value="1"/>
</dbReference>
<dbReference type="EMBL" id="JAMSLR010000016">
    <property type="protein sequence ID" value="MCM8750496.1"/>
    <property type="molecule type" value="Genomic_DNA"/>
</dbReference>
<feature type="domain" description="Sortilin N-terminal" evidence="4">
    <location>
        <begin position="103"/>
        <end position="228"/>
    </location>
</feature>
<evidence type="ECO:0000256" key="3">
    <source>
        <dbReference type="SAM" id="MobiDB-lite"/>
    </source>
</evidence>
<dbReference type="PANTHER" id="PTHR43739:SF5">
    <property type="entry name" value="EXO-ALPHA-SIALIDASE"/>
    <property type="match status" value="1"/>
</dbReference>
<dbReference type="InterPro" id="IPR031778">
    <property type="entry name" value="Sortilin_N"/>
</dbReference>
<keyword evidence="6" id="KW-1185">Reference proteome</keyword>
<dbReference type="Pfam" id="PF15902">
    <property type="entry name" value="Sortilin-Vps10"/>
    <property type="match status" value="1"/>
</dbReference>
<dbReference type="Proteomes" id="UP001165306">
    <property type="component" value="Unassembled WGS sequence"/>
</dbReference>
<keyword evidence="2" id="KW-0175">Coiled coil</keyword>
<dbReference type="CDD" id="cd15482">
    <property type="entry name" value="Sialidase_non-viral"/>
    <property type="match status" value="2"/>
</dbReference>
<dbReference type="InterPro" id="IPR036278">
    <property type="entry name" value="Sialidase_sf"/>
</dbReference>
<keyword evidence="5" id="KW-0378">Hydrolase</keyword>
<dbReference type="AlphaFoldDB" id="A0AA42BB24"/>
<sequence>MAERGRRDLDQALEFRLIGPFRGGRVVAVAGHPTDPLTFYFGSTGGGVWKTTDGGRYWKNISDGFFKRASVGAIAVSDADPNVIYVGMGETCIRGNVSHGDGVYKSTDGGRTWIHCGLADTRHIGEIVIHPQNPDIVYVAALGHAHGPNEERGVFRSTDGGKTWQKVLYRDEHTGAIDLALDPNNPRILYAALWQAIRRPWELVSGGPGSGLFRSFDGGDTWEEITRNKGLPKGEIIGKIGVTASPAKPGRVWAIVEAEDGAVFRSDDYGDTWERCSEDRNLRQRAWYYHHIYADPQDPETVWVLNVEAWKSNDGGKTFFQVPVPHGDNHALWIDPKNPRRMINGNDGGACVSFDGGQTWSDLYNQPTAEMYHVTVDTRFPYRVYGAQQDNTTISGPSRSHLAAISQGEWHEVGGGESGYIAVHPQNPDIVYAGSYLGYLTRYDRKTGQIQNIQVWPESTLGAGAIEAKYRFQWTYPIAISPHDPDTLYVTSNVVHRSRDGGMSWEVISPDLTRNDPEKLQPSGGPITKDNTGAEYYCTIFAFAESPVAPGVLWAGSDDGLVHVSRDGGQTWQNVTPPDLPEWALISIIEPSPHDPATSYLAATRYKLDDFRPYLFKTTDYGQTWTQITEGIPEDDFTRVIREDPNRRGLLYAGTETGLYVSFDDGASWHRFQSNLPVVPIHDLAVKDSDLVVATHGRSFWILDDLTPLRQFEPAQLEQPAHLFPPRTTVRFRTYRGFGHPPAPGVNYRMTGATQVAFETRQTETGEKVEVYLDAGQNPPDGAIITYYLREQPEGEVTLTILDAEGNAIRSYSSEKKEPQPGEEESKEPLVPKTPGFHRFVWNLRYPDAVKVPDDKSMEFAGGVLGPLVPPGRYQVRLTIGEQSWTESFEVVRDPRIEASDADLREQFELALQVWRKLSETHESINRIRKLRRQLEVWETREDLAEIREKARELRERLLEIEGELIQYRAQGRQDVLNYPLKLNAKMAGLATAIGSADSRPTRQAYEAFADLSGRVDAQLARLEELIERDVAAFNRMVAESAAVVAV</sequence>
<dbReference type="SUPFAM" id="SSF50939">
    <property type="entry name" value="Sialidases"/>
    <property type="match status" value="2"/>
</dbReference>
<dbReference type="GO" id="GO:0016787">
    <property type="term" value="F:hydrolase activity"/>
    <property type="evidence" value="ECO:0007669"/>
    <property type="project" value="UniProtKB-KW"/>
</dbReference>
<proteinExistence type="predicted"/>
<evidence type="ECO:0000313" key="5">
    <source>
        <dbReference type="EMBL" id="MCM8750496.1"/>
    </source>
</evidence>
<evidence type="ECO:0000313" key="6">
    <source>
        <dbReference type="Proteomes" id="UP001165306"/>
    </source>
</evidence>
<dbReference type="GO" id="GO:0010411">
    <property type="term" value="P:xyloglucan metabolic process"/>
    <property type="evidence" value="ECO:0007669"/>
    <property type="project" value="TreeGrafter"/>
</dbReference>
<gene>
    <name evidence="5" type="ORF">NET02_15210</name>
</gene>
<feature type="region of interest" description="Disordered" evidence="3">
    <location>
        <begin position="509"/>
        <end position="528"/>
    </location>
</feature>
<feature type="region of interest" description="Disordered" evidence="3">
    <location>
        <begin position="811"/>
        <end position="832"/>
    </location>
</feature>
<accession>A0AA42BB24</accession>
<evidence type="ECO:0000256" key="1">
    <source>
        <dbReference type="ARBA" id="ARBA00022737"/>
    </source>
</evidence>
<comment type="caution">
    <text evidence="5">The sequence shown here is derived from an EMBL/GenBank/DDBJ whole genome shotgun (WGS) entry which is preliminary data.</text>
</comment>
<dbReference type="InterPro" id="IPR052025">
    <property type="entry name" value="Xyloglucanase_GH74"/>
</dbReference>
<dbReference type="RefSeq" id="WP_284058284.1">
    <property type="nucleotide sequence ID" value="NZ_JAMSLR010000016.1"/>
</dbReference>
<evidence type="ECO:0000259" key="4">
    <source>
        <dbReference type="Pfam" id="PF15902"/>
    </source>
</evidence>
<reference evidence="5" key="1">
    <citation type="submission" date="2022-06" db="EMBL/GenBank/DDBJ databases">
        <title>CFH 74404 Thermomicrobiaceae sp.</title>
        <authorList>
            <person name="Ming H."/>
            <person name="Li W.-J."/>
            <person name="Zhao Z."/>
        </authorList>
    </citation>
    <scope>NUCLEOTIDE SEQUENCE</scope>
    <source>
        <strain evidence="5">CFH 74404</strain>
    </source>
</reference>